<evidence type="ECO:0000256" key="1">
    <source>
        <dbReference type="SAM" id="MobiDB-lite"/>
    </source>
</evidence>
<feature type="compositionally biased region" description="Low complexity" evidence="1">
    <location>
        <begin position="18"/>
        <end position="31"/>
    </location>
</feature>
<name>A0A9Q1JE76_SYNKA</name>
<dbReference type="Proteomes" id="UP001152622">
    <property type="component" value="Chromosome 1"/>
</dbReference>
<comment type="caution">
    <text evidence="2">The sequence shown here is derived from an EMBL/GenBank/DDBJ whole genome shotgun (WGS) entry which is preliminary data.</text>
</comment>
<keyword evidence="3" id="KW-1185">Reference proteome</keyword>
<feature type="compositionally biased region" description="Basic and acidic residues" evidence="1">
    <location>
        <begin position="96"/>
        <end position="106"/>
    </location>
</feature>
<feature type="compositionally biased region" description="Polar residues" evidence="1">
    <location>
        <begin position="42"/>
        <end position="56"/>
    </location>
</feature>
<accession>A0A9Q1JE76</accession>
<feature type="compositionally biased region" description="Basic residues" evidence="1">
    <location>
        <begin position="32"/>
        <end position="41"/>
    </location>
</feature>
<organism evidence="2 3">
    <name type="scientific">Synaphobranchus kaupii</name>
    <name type="common">Kaup's arrowtooth eel</name>
    <dbReference type="NCBI Taxonomy" id="118154"/>
    <lineage>
        <taxon>Eukaryota</taxon>
        <taxon>Metazoa</taxon>
        <taxon>Chordata</taxon>
        <taxon>Craniata</taxon>
        <taxon>Vertebrata</taxon>
        <taxon>Euteleostomi</taxon>
        <taxon>Actinopterygii</taxon>
        <taxon>Neopterygii</taxon>
        <taxon>Teleostei</taxon>
        <taxon>Anguilliformes</taxon>
        <taxon>Synaphobranchidae</taxon>
        <taxon>Synaphobranchus</taxon>
    </lineage>
</organism>
<gene>
    <name evidence="2" type="ORF">SKAU_G00019550</name>
</gene>
<sequence>MAPPQSHPVVTVYNQQLPQVQWRQPQQQRGLGHNRHNKLSSKNRISGGQVRYSQDNSQRRDKGDGSNLGSRCVHNSTSKGRSRNIRGGLHPKEKKKQQEPRAEPERPVVPGDQVYVRVFRRKWHDKRREGPYKVTRATRTVVQMVTKQLTAPEVMAPLLYLEKLPREHKHDLQDFAYTKECE</sequence>
<protein>
    <submittedName>
        <fullName evidence="2">Uncharacterized protein</fullName>
    </submittedName>
</protein>
<dbReference type="AlphaFoldDB" id="A0A9Q1JE76"/>
<feature type="region of interest" description="Disordered" evidence="1">
    <location>
        <begin position="18"/>
        <end position="109"/>
    </location>
</feature>
<dbReference type="Gene3D" id="2.30.30.850">
    <property type="match status" value="1"/>
</dbReference>
<feature type="compositionally biased region" description="Polar residues" evidence="1">
    <location>
        <begin position="67"/>
        <end position="79"/>
    </location>
</feature>
<dbReference type="EMBL" id="JAINUF010000001">
    <property type="protein sequence ID" value="KAJ8381177.1"/>
    <property type="molecule type" value="Genomic_DNA"/>
</dbReference>
<proteinExistence type="predicted"/>
<reference evidence="2" key="1">
    <citation type="journal article" date="2023" name="Science">
        <title>Genome structures resolve the early diversification of teleost fishes.</title>
        <authorList>
            <person name="Parey E."/>
            <person name="Louis A."/>
            <person name="Montfort J."/>
            <person name="Bouchez O."/>
            <person name="Roques C."/>
            <person name="Iampietro C."/>
            <person name="Lluch J."/>
            <person name="Castinel A."/>
            <person name="Donnadieu C."/>
            <person name="Desvignes T."/>
            <person name="Floi Bucao C."/>
            <person name="Jouanno E."/>
            <person name="Wen M."/>
            <person name="Mejri S."/>
            <person name="Dirks R."/>
            <person name="Jansen H."/>
            <person name="Henkel C."/>
            <person name="Chen W.J."/>
            <person name="Zahm M."/>
            <person name="Cabau C."/>
            <person name="Klopp C."/>
            <person name="Thompson A.W."/>
            <person name="Robinson-Rechavi M."/>
            <person name="Braasch I."/>
            <person name="Lecointre G."/>
            <person name="Bobe J."/>
            <person name="Postlethwait J.H."/>
            <person name="Berthelot C."/>
            <person name="Roest Crollius H."/>
            <person name="Guiguen Y."/>
        </authorList>
    </citation>
    <scope>NUCLEOTIDE SEQUENCE</scope>
    <source>
        <strain evidence="2">WJC10195</strain>
    </source>
</reference>
<evidence type="ECO:0000313" key="3">
    <source>
        <dbReference type="Proteomes" id="UP001152622"/>
    </source>
</evidence>
<evidence type="ECO:0000313" key="2">
    <source>
        <dbReference type="EMBL" id="KAJ8381177.1"/>
    </source>
</evidence>